<proteinExistence type="predicted"/>
<dbReference type="EMBL" id="CP018191">
    <property type="protein sequence ID" value="APH54689.1"/>
    <property type="molecule type" value="Genomic_DNA"/>
</dbReference>
<dbReference type="Proteomes" id="UP000182373">
    <property type="component" value="Chromosome"/>
</dbReference>
<organism evidence="1 2">
    <name type="scientific">Granulibacter bethesdensis</name>
    <dbReference type="NCBI Taxonomy" id="364410"/>
    <lineage>
        <taxon>Bacteria</taxon>
        <taxon>Pseudomonadati</taxon>
        <taxon>Pseudomonadota</taxon>
        <taxon>Alphaproteobacteria</taxon>
        <taxon>Acetobacterales</taxon>
        <taxon>Acetobacteraceae</taxon>
        <taxon>Granulibacter</taxon>
    </lineage>
</organism>
<sequence>MKGQSIQLSAYRLSGCCYPGGVTVWAVHERILSAGKGLNRISFYKDCKKAKRRKKSLFAHCGTELAVSCFY</sequence>
<accession>A0AAC9KAI3</accession>
<protein>
    <submittedName>
        <fullName evidence="1">Uncharacterized protein</fullName>
    </submittedName>
</protein>
<reference evidence="2" key="1">
    <citation type="submission" date="2016-11" db="EMBL/GenBank/DDBJ databases">
        <title>Comparative genomic and phenotypic analysis of Granulibacter bethesdensis clinical isolates from patients with chronic granulomatous disease.</title>
        <authorList>
            <person name="Zarember K.A."/>
            <person name="Porcella S.F."/>
            <person name="Chu J."/>
            <person name="Ding L."/>
            <person name="Dahlstrom E."/>
            <person name="Barbian K."/>
            <person name="Martens C."/>
            <person name="Sykora L."/>
            <person name="Kramer S."/>
            <person name="Pettinato A.M."/>
            <person name="Hong H."/>
            <person name="Wald G."/>
            <person name="Berg L.J."/>
            <person name="Rogge L.S."/>
            <person name="Greenberg D.E."/>
            <person name="Falcone E.L."/>
            <person name="Neves J.F."/>
            <person name="Simoes M.J."/>
            <person name="Casal M."/>
            <person name="Rodriguez-Lopez F.C."/>
            <person name="Zelazny A."/>
            <person name="Gallin J.I."/>
            <person name="Holland S.M."/>
        </authorList>
    </citation>
    <scope>NUCLEOTIDE SEQUENCE [LARGE SCALE GENOMIC DNA]</scope>
    <source>
        <strain evidence="2">NIH9.1</strain>
    </source>
</reference>
<name>A0AAC9KAI3_9PROT</name>
<dbReference type="AlphaFoldDB" id="A0AAC9KAI3"/>
<evidence type="ECO:0000313" key="2">
    <source>
        <dbReference type="Proteomes" id="UP000182373"/>
    </source>
</evidence>
<evidence type="ECO:0000313" key="1">
    <source>
        <dbReference type="EMBL" id="APH54689.1"/>
    </source>
</evidence>
<gene>
    <name evidence="1" type="ORF">GbCGDNIH9_8048</name>
</gene>